<protein>
    <recommendedName>
        <fullName evidence="3">Large ribosomal subunit protein bL12 C-terminal domain-containing protein</fullName>
    </recommendedName>
</protein>
<keyword evidence="1" id="KW-0689">Ribosomal protein</keyword>
<dbReference type="Proteomes" id="UP000285349">
    <property type="component" value="Unassembled WGS sequence"/>
</dbReference>
<sequence length="84" mass="8882">MSTDEQEAAAGKVPEFVVVLLDAGVKKTDITKAVREMTGLGLKDAMELVSGAPKAVIIVNSKEDAEARKKELEDAGAKAEINQL</sequence>
<dbReference type="InterPro" id="IPR000206">
    <property type="entry name" value="Ribosomal_bL12"/>
</dbReference>
<dbReference type="PANTHER" id="PTHR45987:SF4">
    <property type="entry name" value="LARGE RIBOSOMAL SUBUNIT PROTEIN BL12M"/>
    <property type="match status" value="1"/>
</dbReference>
<dbReference type="InterPro" id="IPR014719">
    <property type="entry name" value="Ribosomal_bL12_C/ClpS-like"/>
</dbReference>
<comment type="caution">
    <text evidence="4">The sequence shown here is derived from an EMBL/GenBank/DDBJ whole genome shotgun (WGS) entry which is preliminary data.</text>
</comment>
<evidence type="ECO:0000313" key="5">
    <source>
        <dbReference type="Proteomes" id="UP000285349"/>
    </source>
</evidence>
<name>A0A423K202_9PSED</name>
<evidence type="ECO:0000259" key="3">
    <source>
        <dbReference type="Pfam" id="PF00542"/>
    </source>
</evidence>
<dbReference type="AlphaFoldDB" id="A0A423K202"/>
<dbReference type="InterPro" id="IPR013823">
    <property type="entry name" value="Ribosomal_bL12_C"/>
</dbReference>
<reference evidence="4 5" key="1">
    <citation type="submission" date="2016-10" db="EMBL/GenBank/DDBJ databases">
        <title>Comparative genome analysis of multiple Pseudomonas spp. focuses on biocontrol and plant growth promoting traits.</title>
        <authorList>
            <person name="Tao X.-Y."/>
            <person name="Taylor C.G."/>
        </authorList>
    </citation>
    <scope>NUCLEOTIDE SEQUENCE [LARGE SCALE GENOMIC DNA]</scope>
    <source>
        <strain evidence="4 5">37A10</strain>
    </source>
</reference>
<gene>
    <name evidence="4" type="ORF">BK666_16175</name>
</gene>
<dbReference type="Gene3D" id="3.30.1390.10">
    <property type="match status" value="1"/>
</dbReference>
<keyword evidence="2" id="KW-0687">Ribonucleoprotein</keyword>
<dbReference type="GO" id="GO:0022625">
    <property type="term" value="C:cytosolic large ribosomal subunit"/>
    <property type="evidence" value="ECO:0007669"/>
    <property type="project" value="TreeGrafter"/>
</dbReference>
<feature type="domain" description="Large ribosomal subunit protein bL12 C-terminal" evidence="3">
    <location>
        <begin position="16"/>
        <end position="81"/>
    </location>
</feature>
<evidence type="ECO:0000256" key="1">
    <source>
        <dbReference type="ARBA" id="ARBA00022980"/>
    </source>
</evidence>
<dbReference type="Pfam" id="PF00542">
    <property type="entry name" value="Ribosomal_L12"/>
    <property type="match status" value="1"/>
</dbReference>
<proteinExistence type="predicted"/>
<dbReference type="EMBL" id="MOBQ01000019">
    <property type="protein sequence ID" value="RON44950.1"/>
    <property type="molecule type" value="Genomic_DNA"/>
</dbReference>
<dbReference type="GO" id="GO:0003735">
    <property type="term" value="F:structural constituent of ribosome"/>
    <property type="evidence" value="ECO:0007669"/>
    <property type="project" value="InterPro"/>
</dbReference>
<accession>A0A423K202</accession>
<dbReference type="SUPFAM" id="SSF54736">
    <property type="entry name" value="ClpS-like"/>
    <property type="match status" value="1"/>
</dbReference>
<dbReference type="PANTHER" id="PTHR45987">
    <property type="entry name" value="39S RIBOSOMAL PROTEIN L12"/>
    <property type="match status" value="1"/>
</dbReference>
<dbReference type="GO" id="GO:0006412">
    <property type="term" value="P:translation"/>
    <property type="evidence" value="ECO:0007669"/>
    <property type="project" value="InterPro"/>
</dbReference>
<evidence type="ECO:0000256" key="2">
    <source>
        <dbReference type="ARBA" id="ARBA00023274"/>
    </source>
</evidence>
<dbReference type="GO" id="GO:0003729">
    <property type="term" value="F:mRNA binding"/>
    <property type="evidence" value="ECO:0007669"/>
    <property type="project" value="TreeGrafter"/>
</dbReference>
<organism evidence="4 5">
    <name type="scientific">Pseudomonas frederiksbergensis</name>
    <dbReference type="NCBI Taxonomy" id="104087"/>
    <lineage>
        <taxon>Bacteria</taxon>
        <taxon>Pseudomonadati</taxon>
        <taxon>Pseudomonadota</taxon>
        <taxon>Gammaproteobacteria</taxon>
        <taxon>Pseudomonadales</taxon>
        <taxon>Pseudomonadaceae</taxon>
        <taxon>Pseudomonas</taxon>
    </lineage>
</organism>
<evidence type="ECO:0000313" key="4">
    <source>
        <dbReference type="EMBL" id="RON44950.1"/>
    </source>
</evidence>